<evidence type="ECO:0000256" key="1">
    <source>
        <dbReference type="ARBA" id="ARBA00010699"/>
    </source>
</evidence>
<feature type="domain" description="Formyl transferase N-terminal" evidence="6">
    <location>
        <begin position="1"/>
        <end position="180"/>
    </location>
</feature>
<dbReference type="CDD" id="cd08704">
    <property type="entry name" value="Met_tRNA_FMT_C"/>
    <property type="match status" value="1"/>
</dbReference>
<feature type="domain" description="Formyl transferase C-terminal" evidence="7">
    <location>
        <begin position="203"/>
        <end position="312"/>
    </location>
</feature>
<organism evidence="8 9">
    <name type="scientific">Butyrivibrio hungatei</name>
    <dbReference type="NCBI Taxonomy" id="185008"/>
    <lineage>
        <taxon>Bacteria</taxon>
        <taxon>Bacillati</taxon>
        <taxon>Bacillota</taxon>
        <taxon>Clostridia</taxon>
        <taxon>Lachnospirales</taxon>
        <taxon>Lachnospiraceae</taxon>
        <taxon>Butyrivibrio</taxon>
    </lineage>
</organism>
<dbReference type="SUPFAM" id="SSF50486">
    <property type="entry name" value="FMT C-terminal domain-like"/>
    <property type="match status" value="1"/>
</dbReference>
<dbReference type="InterPro" id="IPR002376">
    <property type="entry name" value="Formyl_transf_N"/>
</dbReference>
<gene>
    <name evidence="5" type="primary">fmt</name>
    <name evidence="8" type="ORF">SAMN02910451_02215</name>
</gene>
<comment type="similarity">
    <text evidence="1 5">Belongs to the Fmt family.</text>
</comment>
<evidence type="ECO:0000256" key="5">
    <source>
        <dbReference type="HAMAP-Rule" id="MF_00182"/>
    </source>
</evidence>
<dbReference type="HAMAP" id="MF_00182">
    <property type="entry name" value="Formyl_trans"/>
    <property type="match status" value="1"/>
</dbReference>
<evidence type="ECO:0000313" key="8">
    <source>
        <dbReference type="EMBL" id="SCY33505.1"/>
    </source>
</evidence>
<sequence length="323" mass="35045">MKIIFMGTPDFAASALEKIVEAGHEITLVVTQPDKPKGRSGELQVSDVKACALKHGFPVFQPERIKLPENVAYLKNYEADIYVVAAFGQILSQEILDIPKFGCVNIHASLLPKYRGAAPIQQAIIDGEKTTGVTIMQMAAGMDTGDILLQREIPIDDNETGGGLFDKLSELGAELIAEALPKIERGELTPVPQDEKLATKCGKLSKNMGKIDFNKSAVTIRNLVRGLNPWPSAYTRLDGKMLKIWSADAIDDKNVKEIAGNVEVLKNAAPGTVSFVTKDAVGVATGKGTLVLKEVQLEGKKRMLVKDFLLGNKVEIGTSFQMR</sequence>
<dbReference type="Proteomes" id="UP000183047">
    <property type="component" value="Unassembled WGS sequence"/>
</dbReference>
<dbReference type="PANTHER" id="PTHR11138:SF5">
    <property type="entry name" value="METHIONYL-TRNA FORMYLTRANSFERASE, MITOCHONDRIAL"/>
    <property type="match status" value="1"/>
</dbReference>
<dbReference type="Gene3D" id="3.40.50.12230">
    <property type="match status" value="1"/>
</dbReference>
<dbReference type="CDD" id="cd08646">
    <property type="entry name" value="FMT_core_Met-tRNA-FMT_N"/>
    <property type="match status" value="1"/>
</dbReference>
<dbReference type="GO" id="GO:0004479">
    <property type="term" value="F:methionyl-tRNA formyltransferase activity"/>
    <property type="evidence" value="ECO:0007669"/>
    <property type="project" value="UniProtKB-UniRule"/>
</dbReference>
<dbReference type="OrthoDB" id="9802815at2"/>
<dbReference type="AlphaFoldDB" id="A0A1G5F2N1"/>
<keyword evidence="4 5" id="KW-0648">Protein biosynthesis</keyword>
<dbReference type="EMBL" id="FMUR01000013">
    <property type="protein sequence ID" value="SCY33505.1"/>
    <property type="molecule type" value="Genomic_DNA"/>
</dbReference>
<reference evidence="9" key="1">
    <citation type="submission" date="2016-10" db="EMBL/GenBank/DDBJ databases">
        <authorList>
            <person name="Varghese N."/>
            <person name="Submissions S."/>
        </authorList>
    </citation>
    <scope>NUCLEOTIDE SEQUENCE [LARGE SCALE GENOMIC DNA]</scope>
    <source>
        <strain evidence="9">XBD2006</strain>
    </source>
</reference>
<dbReference type="PANTHER" id="PTHR11138">
    <property type="entry name" value="METHIONYL-TRNA FORMYLTRANSFERASE"/>
    <property type="match status" value="1"/>
</dbReference>
<dbReference type="GO" id="GO:0005829">
    <property type="term" value="C:cytosol"/>
    <property type="evidence" value="ECO:0007669"/>
    <property type="project" value="TreeGrafter"/>
</dbReference>
<dbReference type="InterPro" id="IPR001555">
    <property type="entry name" value="GART_AS"/>
</dbReference>
<dbReference type="InterPro" id="IPR005793">
    <property type="entry name" value="Formyl_trans_C"/>
</dbReference>
<protein>
    <recommendedName>
        <fullName evidence="2 5">Methionyl-tRNA formyltransferase</fullName>
        <ecNumber evidence="2 5">2.1.2.9</ecNumber>
    </recommendedName>
</protein>
<dbReference type="SUPFAM" id="SSF53328">
    <property type="entry name" value="Formyltransferase"/>
    <property type="match status" value="1"/>
</dbReference>
<evidence type="ECO:0000259" key="7">
    <source>
        <dbReference type="Pfam" id="PF02911"/>
    </source>
</evidence>
<dbReference type="Pfam" id="PF02911">
    <property type="entry name" value="Formyl_trans_C"/>
    <property type="match status" value="1"/>
</dbReference>
<evidence type="ECO:0000313" key="9">
    <source>
        <dbReference type="Proteomes" id="UP000183047"/>
    </source>
</evidence>
<proteinExistence type="inferred from homology"/>
<evidence type="ECO:0000256" key="3">
    <source>
        <dbReference type="ARBA" id="ARBA00022679"/>
    </source>
</evidence>
<dbReference type="InterPro" id="IPR005794">
    <property type="entry name" value="Fmt"/>
</dbReference>
<dbReference type="RefSeq" id="WP_074462728.1">
    <property type="nucleotide sequence ID" value="NZ_FMUR01000013.1"/>
</dbReference>
<evidence type="ECO:0000256" key="4">
    <source>
        <dbReference type="ARBA" id="ARBA00022917"/>
    </source>
</evidence>
<dbReference type="InterPro" id="IPR036477">
    <property type="entry name" value="Formyl_transf_N_sf"/>
</dbReference>
<comment type="function">
    <text evidence="5">Attaches a formyl group to the free amino group of methionyl-tRNA(fMet). The formyl group appears to play a dual role in the initiator identity of N-formylmethionyl-tRNA by promoting its recognition by IF2 and preventing the misappropriation of this tRNA by the elongation apparatus.</text>
</comment>
<dbReference type="NCBIfam" id="TIGR00460">
    <property type="entry name" value="fmt"/>
    <property type="match status" value="1"/>
</dbReference>
<dbReference type="InterPro" id="IPR041711">
    <property type="entry name" value="Met-tRNA-FMT_N"/>
</dbReference>
<evidence type="ECO:0000259" key="6">
    <source>
        <dbReference type="Pfam" id="PF00551"/>
    </source>
</evidence>
<dbReference type="EC" id="2.1.2.9" evidence="2 5"/>
<dbReference type="Pfam" id="PF00551">
    <property type="entry name" value="Formyl_trans_N"/>
    <property type="match status" value="1"/>
</dbReference>
<keyword evidence="3 5" id="KW-0808">Transferase</keyword>
<dbReference type="FunFam" id="3.40.50.12230:FF:000001">
    <property type="entry name" value="Methionyl-tRNA formyltransferase"/>
    <property type="match status" value="1"/>
</dbReference>
<feature type="binding site" evidence="5">
    <location>
        <begin position="109"/>
        <end position="112"/>
    </location>
    <ligand>
        <name>(6S)-5,6,7,8-tetrahydrofolate</name>
        <dbReference type="ChEBI" id="CHEBI:57453"/>
    </ligand>
</feature>
<dbReference type="InterPro" id="IPR044135">
    <property type="entry name" value="Met-tRNA-FMT_C"/>
</dbReference>
<dbReference type="InterPro" id="IPR011034">
    <property type="entry name" value="Formyl_transferase-like_C_sf"/>
</dbReference>
<accession>A0A1G5F2N1</accession>
<comment type="catalytic activity">
    <reaction evidence="5">
        <text>L-methionyl-tRNA(fMet) + (6R)-10-formyltetrahydrofolate = N-formyl-L-methionyl-tRNA(fMet) + (6S)-5,6,7,8-tetrahydrofolate + H(+)</text>
        <dbReference type="Rhea" id="RHEA:24380"/>
        <dbReference type="Rhea" id="RHEA-COMP:9952"/>
        <dbReference type="Rhea" id="RHEA-COMP:9953"/>
        <dbReference type="ChEBI" id="CHEBI:15378"/>
        <dbReference type="ChEBI" id="CHEBI:57453"/>
        <dbReference type="ChEBI" id="CHEBI:78530"/>
        <dbReference type="ChEBI" id="CHEBI:78844"/>
        <dbReference type="ChEBI" id="CHEBI:195366"/>
        <dbReference type="EC" id="2.1.2.9"/>
    </reaction>
</comment>
<dbReference type="PROSITE" id="PS00373">
    <property type="entry name" value="GART"/>
    <property type="match status" value="1"/>
</dbReference>
<keyword evidence="9" id="KW-1185">Reference proteome</keyword>
<evidence type="ECO:0000256" key="2">
    <source>
        <dbReference type="ARBA" id="ARBA00012261"/>
    </source>
</evidence>
<dbReference type="STRING" id="185008.bhn_I1800"/>
<name>A0A1G5F2N1_9FIRM</name>